<evidence type="ECO:0000313" key="1">
    <source>
        <dbReference type="EMBL" id="KJV71876.1"/>
    </source>
</evidence>
<dbReference type="Proteomes" id="UP000033671">
    <property type="component" value="Unassembled WGS sequence"/>
</dbReference>
<organism evidence="1 2">
    <name type="scientific">Orientia tsutsugamushi str. TA716</name>
    <dbReference type="NCBI Taxonomy" id="1359175"/>
    <lineage>
        <taxon>Bacteria</taxon>
        <taxon>Pseudomonadati</taxon>
        <taxon>Pseudomonadota</taxon>
        <taxon>Alphaproteobacteria</taxon>
        <taxon>Rickettsiales</taxon>
        <taxon>Rickettsiaceae</taxon>
        <taxon>Rickettsieae</taxon>
        <taxon>Orientia</taxon>
    </lineage>
</organism>
<dbReference type="PATRIC" id="fig|1359175.3.peg.425"/>
<comment type="caution">
    <text evidence="1">The sequence shown here is derived from an EMBL/GenBank/DDBJ whole genome shotgun (WGS) entry which is preliminary data.</text>
</comment>
<sequence length="152" mass="16965">LRINKSIICYSFAKKLGMREAVCRDIQSQSGFDYFAAGKKCRNDLAQKQALRQAQNKDSELMLDDYNIFTKAAAKVGIPSNMHDSIMSMTGTIVVTNNNVHFYDSLAQDEKSWISHLKGGESASIYSCDSVSCLHSTLATKYHNITRAVLCR</sequence>
<evidence type="ECO:0000313" key="2">
    <source>
        <dbReference type="Proteomes" id="UP000033671"/>
    </source>
</evidence>
<proteinExistence type="predicted"/>
<dbReference type="Pfam" id="PF06122">
    <property type="entry name" value="TraH"/>
    <property type="match status" value="1"/>
</dbReference>
<gene>
    <name evidence="1" type="ORF">OTSTA716_2114</name>
</gene>
<dbReference type="InterPro" id="IPR010927">
    <property type="entry name" value="T4SS_TraH"/>
</dbReference>
<reference evidence="1 2" key="1">
    <citation type="submission" date="2015-01" db="EMBL/GenBank/DDBJ databases">
        <title>Genome Sequencing of Rickettsiales.</title>
        <authorList>
            <person name="Daugherty S.C."/>
            <person name="Su Q."/>
            <person name="Abolude K."/>
            <person name="Beier-Sexton M."/>
            <person name="Carlyon J.A."/>
            <person name="Carter R."/>
            <person name="Day N.P."/>
            <person name="Dumler S.J."/>
            <person name="Dyachenko V."/>
            <person name="Godinez A."/>
            <person name="Kurtti T.J."/>
            <person name="Lichay M."/>
            <person name="Mullins K.E."/>
            <person name="Ott S."/>
            <person name="Pappas-Brown V."/>
            <person name="Paris D.H."/>
            <person name="Patel P."/>
            <person name="Richards A.L."/>
            <person name="Sadzewicz L."/>
            <person name="Sears K."/>
            <person name="Seidman D."/>
            <person name="Sengamalay N."/>
            <person name="Stenos J."/>
            <person name="Tallon L.J."/>
            <person name="Vincent G."/>
            <person name="Fraser C.M."/>
            <person name="Munderloh U."/>
            <person name="Dunning-Hotopp J.C."/>
        </authorList>
    </citation>
    <scope>NUCLEOTIDE SEQUENCE [LARGE SCALE GENOMIC DNA]</scope>
    <source>
        <strain evidence="1 2">TA716</strain>
    </source>
</reference>
<dbReference type="AlphaFoldDB" id="A0A0F3NVT6"/>
<name>A0A0F3NVT6_ORITS</name>
<dbReference type="RefSeq" id="WP_354666745.1">
    <property type="nucleotide sequence ID" value="NZ_LAOA01000127.1"/>
</dbReference>
<protein>
    <submittedName>
        <fullName evidence="1">Conjugative relaxosome accessory transposon family protein</fullName>
    </submittedName>
</protein>
<dbReference type="EMBL" id="LAOA01000127">
    <property type="protein sequence ID" value="KJV71876.1"/>
    <property type="molecule type" value="Genomic_DNA"/>
</dbReference>
<feature type="non-terminal residue" evidence="1">
    <location>
        <position position="1"/>
    </location>
</feature>
<accession>A0A0F3NVT6</accession>